<evidence type="ECO:0000256" key="1">
    <source>
        <dbReference type="ARBA" id="ARBA00007521"/>
    </source>
</evidence>
<organism evidence="4 5">
    <name type="scientific">Hominimerdicola aceti</name>
    <dbReference type="NCBI Taxonomy" id="2981726"/>
    <lineage>
        <taxon>Bacteria</taxon>
        <taxon>Bacillati</taxon>
        <taxon>Bacillota</taxon>
        <taxon>Clostridia</taxon>
        <taxon>Eubacteriales</taxon>
        <taxon>Oscillospiraceae</taxon>
        <taxon>Hominimerdicola</taxon>
    </lineage>
</organism>
<keyword evidence="5" id="KW-1185">Reference proteome</keyword>
<dbReference type="RefSeq" id="WP_267300096.1">
    <property type="nucleotide sequence ID" value="NZ_JAOQJZ010000001.1"/>
</dbReference>
<dbReference type="Gene3D" id="2.30.30.110">
    <property type="match status" value="1"/>
</dbReference>
<dbReference type="GO" id="GO:0004521">
    <property type="term" value="F:RNA endonuclease activity"/>
    <property type="evidence" value="ECO:0007669"/>
    <property type="project" value="TreeGrafter"/>
</dbReference>
<accession>A0AAE3LGF1</accession>
<evidence type="ECO:0000256" key="3">
    <source>
        <dbReference type="PIRNR" id="PIRNR033490"/>
    </source>
</evidence>
<keyword evidence="3" id="KW-0540">Nuclease</keyword>
<keyword evidence="3" id="KW-0255">Endonuclease</keyword>
<dbReference type="GO" id="GO:0016787">
    <property type="term" value="F:hydrolase activity"/>
    <property type="evidence" value="ECO:0007669"/>
    <property type="project" value="UniProtKB-KW"/>
</dbReference>
<gene>
    <name evidence="4" type="ORF">OCV57_00145</name>
</gene>
<proteinExistence type="inferred from homology"/>
<reference evidence="4 5" key="1">
    <citation type="journal article" date="2021" name="ISME Commun">
        <title>Automated analysis of genomic sequences facilitates high-throughput and comprehensive description of bacteria.</title>
        <authorList>
            <person name="Hitch T.C.A."/>
        </authorList>
    </citation>
    <scope>NUCLEOTIDE SEQUENCE [LARGE SCALE GENOMIC DNA]</scope>
    <source>
        <strain evidence="4 5">Sanger_31</strain>
    </source>
</reference>
<dbReference type="AlphaFoldDB" id="A0AAE3LGF1"/>
<keyword evidence="3" id="KW-0378">Hydrolase</keyword>
<protein>
    <recommendedName>
        <fullName evidence="3">mRNA interferase</fullName>
        <ecNumber evidence="3">3.1.-.-</ecNumber>
    </recommendedName>
</protein>
<dbReference type="InterPro" id="IPR011067">
    <property type="entry name" value="Plasmid_toxin/cell-grow_inhib"/>
</dbReference>
<evidence type="ECO:0000313" key="5">
    <source>
        <dbReference type="Proteomes" id="UP001208131"/>
    </source>
</evidence>
<dbReference type="EMBL" id="JAOQJZ010000001">
    <property type="protein sequence ID" value="MCU6704338.1"/>
    <property type="molecule type" value="Genomic_DNA"/>
</dbReference>
<comment type="similarity">
    <text evidence="1 3">Belongs to the PemK/MazF family.</text>
</comment>
<dbReference type="PIRSF" id="PIRSF033490">
    <property type="entry name" value="MazF"/>
    <property type="match status" value="1"/>
</dbReference>
<dbReference type="InterPro" id="IPR003477">
    <property type="entry name" value="PemK-like"/>
</dbReference>
<name>A0AAE3LGF1_9FIRM</name>
<evidence type="ECO:0000313" key="4">
    <source>
        <dbReference type="EMBL" id="MCU6704338.1"/>
    </source>
</evidence>
<dbReference type="GO" id="GO:0006402">
    <property type="term" value="P:mRNA catabolic process"/>
    <property type="evidence" value="ECO:0007669"/>
    <property type="project" value="TreeGrafter"/>
</dbReference>
<dbReference type="SUPFAM" id="SSF50118">
    <property type="entry name" value="Cell growth inhibitor/plasmid maintenance toxic component"/>
    <property type="match status" value="1"/>
</dbReference>
<evidence type="ECO:0000256" key="2">
    <source>
        <dbReference type="ARBA" id="ARBA00022649"/>
    </source>
</evidence>
<dbReference type="PANTHER" id="PTHR33988">
    <property type="entry name" value="ENDORIBONUCLEASE MAZF-RELATED"/>
    <property type="match status" value="1"/>
</dbReference>
<dbReference type="GO" id="GO:0016075">
    <property type="term" value="P:rRNA catabolic process"/>
    <property type="evidence" value="ECO:0007669"/>
    <property type="project" value="TreeGrafter"/>
</dbReference>
<comment type="function">
    <text evidence="3">Toxic component of a type II toxin-antitoxin (TA) system.</text>
</comment>
<keyword evidence="2" id="KW-1277">Toxin-antitoxin system</keyword>
<dbReference type="GO" id="GO:0003677">
    <property type="term" value="F:DNA binding"/>
    <property type="evidence" value="ECO:0007669"/>
    <property type="project" value="InterPro"/>
</dbReference>
<dbReference type="EC" id="3.1.-.-" evidence="3"/>
<dbReference type="Proteomes" id="UP001208131">
    <property type="component" value="Unassembled WGS sequence"/>
</dbReference>
<comment type="caution">
    <text evidence="4">The sequence shown here is derived from an EMBL/GenBank/DDBJ whole genome shotgun (WGS) entry which is preliminary data.</text>
</comment>
<dbReference type="PANTHER" id="PTHR33988:SF2">
    <property type="entry name" value="ENDORIBONUCLEASE MAZF"/>
    <property type="match status" value="1"/>
</dbReference>
<sequence length="141" mass="15310">MEKICFKENNIKICNKEITRGDLILVNFPDVGGSVQAGVRPAIVIQNNIGNKYSPCLIVAPLTSNTSKNKTYFPTHVLLHKTSGVAKTSIVLCEQLSTISKAKIVNCLGHLTPNEMRRIDQAICISLALTSCDVSANQKLA</sequence>
<dbReference type="Pfam" id="PF02452">
    <property type="entry name" value="PemK_toxin"/>
    <property type="match status" value="1"/>
</dbReference>